<dbReference type="PROSITE" id="PS00622">
    <property type="entry name" value="HTH_LUXR_1"/>
    <property type="match status" value="1"/>
</dbReference>
<evidence type="ECO:0000259" key="5">
    <source>
        <dbReference type="PROSITE" id="PS50043"/>
    </source>
</evidence>
<dbReference type="CDD" id="cd06170">
    <property type="entry name" value="LuxR_C_like"/>
    <property type="match status" value="1"/>
</dbReference>
<dbReference type="InterPro" id="IPR016032">
    <property type="entry name" value="Sig_transdc_resp-reg_C-effctor"/>
</dbReference>
<gene>
    <name evidence="6" type="ORF">DB30_03915</name>
</gene>
<evidence type="ECO:0000256" key="1">
    <source>
        <dbReference type="ARBA" id="ARBA00023015"/>
    </source>
</evidence>
<dbReference type="Gene3D" id="1.10.10.10">
    <property type="entry name" value="Winged helix-like DNA-binding domain superfamily/Winged helix DNA-binding domain"/>
    <property type="match status" value="1"/>
</dbReference>
<dbReference type="Pfam" id="PF00196">
    <property type="entry name" value="GerE"/>
    <property type="match status" value="1"/>
</dbReference>
<reference evidence="6 7" key="1">
    <citation type="submission" date="2014-12" db="EMBL/GenBank/DDBJ databases">
        <title>Genome assembly of Enhygromyxa salina DSM 15201.</title>
        <authorList>
            <person name="Sharma G."/>
            <person name="Subramanian S."/>
        </authorList>
    </citation>
    <scope>NUCLEOTIDE SEQUENCE [LARGE SCALE GENOMIC DNA]</scope>
    <source>
        <strain evidence="6 7">DSM 15201</strain>
    </source>
</reference>
<protein>
    <recommendedName>
        <fullName evidence="5">HTH luxR-type domain-containing protein</fullName>
    </recommendedName>
</protein>
<evidence type="ECO:0000313" key="6">
    <source>
        <dbReference type="EMBL" id="KIG16931.1"/>
    </source>
</evidence>
<dbReference type="AlphaFoldDB" id="A0A0C2D123"/>
<dbReference type="PRINTS" id="PR00038">
    <property type="entry name" value="HTHLUXR"/>
</dbReference>
<proteinExistence type="predicted"/>
<comment type="caution">
    <text evidence="6">The sequence shown here is derived from an EMBL/GenBank/DDBJ whole genome shotgun (WGS) entry which is preliminary data.</text>
</comment>
<dbReference type="SMART" id="SM00421">
    <property type="entry name" value="HTH_LUXR"/>
    <property type="match status" value="1"/>
</dbReference>
<evidence type="ECO:0000256" key="3">
    <source>
        <dbReference type="ARBA" id="ARBA00023163"/>
    </source>
</evidence>
<dbReference type="Proteomes" id="UP000031599">
    <property type="component" value="Unassembled WGS sequence"/>
</dbReference>
<keyword evidence="2" id="KW-0238">DNA-binding</keyword>
<keyword evidence="1" id="KW-0805">Transcription regulation</keyword>
<sequence>MINTDISTTTEVHIRVTRDDDASRIAAVLEALGYSVLRQLDEGDGPQRLRWAVNRLARRHKLTNREQDILELVLEGRSNEQIGRALEISRATVKWHMHNVFAKTNSGNRESLLRLALQLGGNGDPIVEPATETKPAPRPSAPVVSAAARTQTLAKRSDSSWPGADDVTARIEFDQPRVPAADSIPSKSWY</sequence>
<feature type="domain" description="HTH luxR-type" evidence="5">
    <location>
        <begin position="55"/>
        <end position="120"/>
    </location>
</feature>
<evidence type="ECO:0000256" key="4">
    <source>
        <dbReference type="SAM" id="MobiDB-lite"/>
    </source>
</evidence>
<evidence type="ECO:0000256" key="2">
    <source>
        <dbReference type="ARBA" id="ARBA00023125"/>
    </source>
</evidence>
<dbReference type="PROSITE" id="PS50043">
    <property type="entry name" value="HTH_LUXR_2"/>
    <property type="match status" value="1"/>
</dbReference>
<evidence type="ECO:0000313" key="7">
    <source>
        <dbReference type="Proteomes" id="UP000031599"/>
    </source>
</evidence>
<dbReference type="SUPFAM" id="SSF46894">
    <property type="entry name" value="C-terminal effector domain of the bipartite response regulators"/>
    <property type="match status" value="1"/>
</dbReference>
<dbReference type="InterPro" id="IPR036388">
    <property type="entry name" value="WH-like_DNA-bd_sf"/>
</dbReference>
<dbReference type="PANTHER" id="PTHR44688:SF16">
    <property type="entry name" value="DNA-BINDING TRANSCRIPTIONAL ACTIVATOR DEVR_DOSR"/>
    <property type="match status" value="1"/>
</dbReference>
<keyword evidence="3" id="KW-0804">Transcription</keyword>
<dbReference type="GO" id="GO:0006355">
    <property type="term" value="P:regulation of DNA-templated transcription"/>
    <property type="evidence" value="ECO:0007669"/>
    <property type="project" value="InterPro"/>
</dbReference>
<feature type="region of interest" description="Disordered" evidence="4">
    <location>
        <begin position="170"/>
        <end position="190"/>
    </location>
</feature>
<name>A0A0C2D123_9BACT</name>
<accession>A0A0C2D123</accession>
<dbReference type="EMBL" id="JMCC02000030">
    <property type="protein sequence ID" value="KIG16931.1"/>
    <property type="molecule type" value="Genomic_DNA"/>
</dbReference>
<dbReference type="PANTHER" id="PTHR44688">
    <property type="entry name" value="DNA-BINDING TRANSCRIPTIONAL ACTIVATOR DEVR_DOSR"/>
    <property type="match status" value="1"/>
</dbReference>
<organism evidence="6 7">
    <name type="scientific">Enhygromyxa salina</name>
    <dbReference type="NCBI Taxonomy" id="215803"/>
    <lineage>
        <taxon>Bacteria</taxon>
        <taxon>Pseudomonadati</taxon>
        <taxon>Myxococcota</taxon>
        <taxon>Polyangia</taxon>
        <taxon>Nannocystales</taxon>
        <taxon>Nannocystaceae</taxon>
        <taxon>Enhygromyxa</taxon>
    </lineage>
</organism>
<dbReference type="GO" id="GO:0003677">
    <property type="term" value="F:DNA binding"/>
    <property type="evidence" value="ECO:0007669"/>
    <property type="project" value="UniProtKB-KW"/>
</dbReference>
<dbReference type="InterPro" id="IPR000792">
    <property type="entry name" value="Tscrpt_reg_LuxR_C"/>
</dbReference>